<keyword evidence="1" id="KW-0677">Repeat</keyword>
<dbReference type="PANTHER" id="PTHR24211:SF22">
    <property type="entry name" value="TESTIN"/>
    <property type="match status" value="1"/>
</dbReference>
<dbReference type="PROSITE" id="PS51303">
    <property type="entry name" value="PET"/>
    <property type="match status" value="1"/>
</dbReference>
<organism evidence="5">
    <name type="scientific">Brugia timori</name>
    <dbReference type="NCBI Taxonomy" id="42155"/>
    <lineage>
        <taxon>Eukaryota</taxon>
        <taxon>Metazoa</taxon>
        <taxon>Ecdysozoa</taxon>
        <taxon>Nematoda</taxon>
        <taxon>Chromadorea</taxon>
        <taxon>Rhabditida</taxon>
        <taxon>Spirurina</taxon>
        <taxon>Spiruromorpha</taxon>
        <taxon>Filarioidea</taxon>
        <taxon>Onchocercidae</taxon>
        <taxon>Brugia</taxon>
    </lineage>
</organism>
<evidence type="ECO:0000313" key="3">
    <source>
        <dbReference type="EMBL" id="VDO39077.1"/>
    </source>
</evidence>
<reference evidence="5" key="1">
    <citation type="submission" date="2017-02" db="UniProtKB">
        <authorList>
            <consortium name="WormBaseParasite"/>
        </authorList>
    </citation>
    <scope>IDENTIFICATION</scope>
</reference>
<evidence type="ECO:0000256" key="1">
    <source>
        <dbReference type="ARBA" id="ARBA00022737"/>
    </source>
</evidence>
<evidence type="ECO:0000313" key="4">
    <source>
        <dbReference type="Proteomes" id="UP000280834"/>
    </source>
</evidence>
<dbReference type="Proteomes" id="UP000280834">
    <property type="component" value="Unassembled WGS sequence"/>
</dbReference>
<dbReference type="STRING" id="42155.A0A0R3R0A8"/>
<dbReference type="Pfam" id="PF06297">
    <property type="entry name" value="PET"/>
    <property type="match status" value="1"/>
</dbReference>
<name>A0A0R3R0A8_9BILA</name>
<dbReference type="InterPro" id="IPR047120">
    <property type="entry name" value="Pk/Esn/Tes"/>
</dbReference>
<dbReference type="GO" id="GO:0008270">
    <property type="term" value="F:zinc ion binding"/>
    <property type="evidence" value="ECO:0007669"/>
    <property type="project" value="InterPro"/>
</dbReference>
<accession>A0A0R3R0A8</accession>
<gene>
    <name evidence="3" type="ORF">BTMF_LOCUS11444</name>
</gene>
<dbReference type="InterPro" id="IPR010442">
    <property type="entry name" value="PET_domain"/>
</dbReference>
<keyword evidence="4" id="KW-1185">Reference proteome</keyword>
<dbReference type="EMBL" id="UZAG01018320">
    <property type="protein sequence ID" value="VDO39077.1"/>
    <property type="molecule type" value="Genomic_DNA"/>
</dbReference>
<feature type="domain" description="PET" evidence="2">
    <location>
        <begin position="180"/>
        <end position="241"/>
    </location>
</feature>
<dbReference type="AlphaFoldDB" id="A0A0R3R0A8"/>
<protein>
    <submittedName>
        <fullName evidence="5">PET domain-containing protein</fullName>
    </submittedName>
</protein>
<evidence type="ECO:0000313" key="5">
    <source>
        <dbReference type="WBParaSite" id="BTMF_0001343201-mRNA-1"/>
    </source>
</evidence>
<reference evidence="3 4" key="2">
    <citation type="submission" date="2018-11" db="EMBL/GenBank/DDBJ databases">
        <authorList>
            <consortium name="Pathogen Informatics"/>
        </authorList>
    </citation>
    <scope>NUCLEOTIDE SEQUENCE [LARGE SCALE GENOMIC DNA]</scope>
</reference>
<proteinExistence type="predicted"/>
<evidence type="ECO:0000259" key="2">
    <source>
        <dbReference type="PROSITE" id="PS51303"/>
    </source>
</evidence>
<dbReference type="PANTHER" id="PTHR24211">
    <property type="entry name" value="LIM DOMAIN-CONTAINING PROTEIN"/>
    <property type="match status" value="1"/>
</dbReference>
<dbReference type="WBParaSite" id="BTMF_0001343201-mRNA-1">
    <property type="protein sequence ID" value="BTMF_0001343201-mRNA-1"/>
    <property type="gene ID" value="BTMF_0001343201"/>
</dbReference>
<sequence length="241" mass="27856">MLSTMSTMDGRRDIDVVTATQSVCYNTILIYNGIDKRLQPGLFGEYIRNPMHVLVVEMISEVDCRRGAHVNPDIFKLENKPKNILCHEIGAGSPCLKCNCPGLDLHYWRKMCKVCSCRMDDHDVILPRNMDHGQIVIGRLFDFIPEFESKLHLHPPSPSLPYSRKAYPVHNIKYEKIKPESMYNVKLEDAKEKNKMSEYTWVPTTDRVLAEKYFSTLPENERPIADTEGALDRRHKLLHQV</sequence>